<proteinExistence type="predicted"/>
<keyword evidence="2" id="KW-1185">Reference proteome</keyword>
<gene>
    <name evidence="1" type="ORF">ACFQ1X_02155</name>
</gene>
<evidence type="ECO:0000313" key="1">
    <source>
        <dbReference type="EMBL" id="MFD1030240.1"/>
    </source>
</evidence>
<organism evidence="1 2">
    <name type="scientific">Metaplanococcus flavidus</name>
    <dbReference type="NCBI Taxonomy" id="569883"/>
    <lineage>
        <taxon>Bacteria</taxon>
        <taxon>Bacillati</taxon>
        <taxon>Bacillota</taxon>
        <taxon>Bacilli</taxon>
        <taxon>Bacillales</taxon>
        <taxon>Caryophanaceae</taxon>
        <taxon>Metaplanococcus</taxon>
    </lineage>
</organism>
<evidence type="ECO:0000313" key="2">
    <source>
        <dbReference type="Proteomes" id="UP001597109"/>
    </source>
</evidence>
<name>A0ABW3L715_9BACL</name>
<protein>
    <submittedName>
        <fullName evidence="1">Uncharacterized protein</fullName>
    </submittedName>
</protein>
<dbReference type="RefSeq" id="WP_144840493.1">
    <property type="nucleotide sequence ID" value="NZ_JBHTKI010000003.1"/>
</dbReference>
<comment type="caution">
    <text evidence="1">The sequence shown here is derived from an EMBL/GenBank/DDBJ whole genome shotgun (WGS) entry which is preliminary data.</text>
</comment>
<accession>A0ABW3L715</accession>
<sequence length="193" mass="22391">MTAKTKKIVMSLIGISALFLLLMTWFYPYSVFGITKTYSYAPDSVVVEGYEDGLAEFNRSFEEDLEEMGAAGTVDLTVDRTQYVLPLFEQDWLLSKEPVKFSLDDLDDILFEVENARTTLLELSASTDYTKENRRYLVDSIKSLLWLEEQITEIKTGGAQSRKTLRIQFNNLHMSFLNNFMMFRIFYERSGEE</sequence>
<dbReference type="EMBL" id="JBHTKI010000003">
    <property type="protein sequence ID" value="MFD1030240.1"/>
    <property type="molecule type" value="Genomic_DNA"/>
</dbReference>
<dbReference type="Proteomes" id="UP001597109">
    <property type="component" value="Unassembled WGS sequence"/>
</dbReference>
<reference evidence="2" key="1">
    <citation type="journal article" date="2019" name="Int. J. Syst. Evol. Microbiol.">
        <title>The Global Catalogue of Microorganisms (GCM) 10K type strain sequencing project: providing services to taxonomists for standard genome sequencing and annotation.</title>
        <authorList>
            <consortium name="The Broad Institute Genomics Platform"/>
            <consortium name="The Broad Institute Genome Sequencing Center for Infectious Disease"/>
            <person name="Wu L."/>
            <person name="Ma J."/>
        </authorList>
    </citation>
    <scope>NUCLEOTIDE SEQUENCE [LARGE SCALE GENOMIC DNA]</scope>
    <source>
        <strain evidence="2">CCUG 56756</strain>
    </source>
</reference>